<reference evidence="9 11" key="2">
    <citation type="submission" date="2019-07" db="EMBL/GenBank/DDBJ databases">
        <title>Tepidimonas ignava SPS-1037 draft genome.</title>
        <authorList>
            <person name="Da Costa M.S."/>
            <person name="Froufe H.J.C."/>
            <person name="Egas C."/>
            <person name="Albuquerque L."/>
        </authorList>
    </citation>
    <scope>NUCLEOTIDE SEQUENCE [LARGE SCALE GENOMIC DNA]</scope>
    <source>
        <strain evidence="9 11">SPS-1037</strain>
    </source>
</reference>
<evidence type="ECO:0000256" key="2">
    <source>
        <dbReference type="ARBA" id="ARBA00022679"/>
    </source>
</evidence>
<evidence type="ECO:0000256" key="7">
    <source>
        <dbReference type="ARBA" id="ARBA00048472"/>
    </source>
</evidence>
<evidence type="ECO:0000313" key="11">
    <source>
        <dbReference type="Proteomes" id="UP000315577"/>
    </source>
</evidence>
<dbReference type="Proteomes" id="UP000315577">
    <property type="component" value="Unassembled WGS sequence"/>
</dbReference>
<proteinExistence type="inferred from homology"/>
<dbReference type="InterPro" id="IPR016633">
    <property type="entry name" value="EarP"/>
</dbReference>
<evidence type="ECO:0000256" key="1">
    <source>
        <dbReference type="ARBA" id="ARBA00022676"/>
    </source>
</evidence>
<sequence>MDAHFPSPTPLRWDVYCHVIDNWGDVGVTWRLCRQLAVAGHPVRLWIDDASALDWMAPGARQGHWPGVTVHPWPRTDPMARPPAGLPSADVLLETFGCQIDDAWVAARLPPQADDGRPTLWLNLEYLSAEPWVERSHGLPSPVLHGPLAGRTKWFFFPGFTPATGGLLREDDLLARQTAFDPSAWRRAHGPHDGPWVSVFCYEPAALPTLVRQPALHGARWLVAQGRSADAWRSLVPAVPAGARVDVAPLVPQDAFDERLWACDLNLVRGEDSLVRALWAGRAWLWQLYPQDDDAHHAKLEALLAWADAPASWAAWMRTLNGVPSAPPPALTSAVLAEWSALAQHLRQRLLAQTDLLTRLLAFVQRQRHAGAFASP</sequence>
<gene>
    <name evidence="8" type="ORF">EDC36_102222</name>
    <name evidence="9" type="ORF">Tigna_02492</name>
</gene>
<dbReference type="OrthoDB" id="209085at2"/>
<comment type="catalytic activity">
    <reaction evidence="7">
        <text>dTDP-beta-L-rhamnose + L-arginyl-[protein] = N(omega)-(alpha-L-rhamnosyl)-L-arginyl-[protein] + dTDP + H(+)</text>
        <dbReference type="Rhea" id="RHEA:66692"/>
        <dbReference type="Rhea" id="RHEA-COMP:10532"/>
        <dbReference type="Rhea" id="RHEA-COMP:17096"/>
        <dbReference type="ChEBI" id="CHEBI:15378"/>
        <dbReference type="ChEBI" id="CHEBI:29965"/>
        <dbReference type="ChEBI" id="CHEBI:57510"/>
        <dbReference type="ChEBI" id="CHEBI:58369"/>
        <dbReference type="ChEBI" id="CHEBI:167445"/>
    </reaction>
    <physiologicalReaction direction="left-to-right" evidence="7">
        <dbReference type="Rhea" id="RHEA:66693"/>
    </physiologicalReaction>
</comment>
<reference evidence="8 10" key="1">
    <citation type="submission" date="2019-03" db="EMBL/GenBank/DDBJ databases">
        <title>Genomic Encyclopedia of Type Strains, Phase IV (KMG-IV): sequencing the most valuable type-strain genomes for metagenomic binning, comparative biology and taxonomic classification.</title>
        <authorList>
            <person name="Goeker M."/>
        </authorList>
    </citation>
    <scope>NUCLEOTIDE SEQUENCE [LARGE SCALE GENOMIC DNA]</scope>
    <source>
        <strain evidence="8 10">DSM 12034</strain>
    </source>
</reference>
<organism evidence="8 10">
    <name type="scientific">Tepidimonas ignava</name>
    <dbReference type="NCBI Taxonomy" id="114249"/>
    <lineage>
        <taxon>Bacteria</taxon>
        <taxon>Pseudomonadati</taxon>
        <taxon>Pseudomonadota</taxon>
        <taxon>Betaproteobacteria</taxon>
        <taxon>Burkholderiales</taxon>
        <taxon>Tepidimonas</taxon>
    </lineage>
</organism>
<accession>A0A4R3LHI3</accession>
<comment type="function">
    <text evidence="3">Protein-arginine rhamnosyltransferase that catalyzes the transfer of a single rhamnose to elongation factor P (EF-P) on 'Lys-32', a modification required for EF-P-dependent rescue of polyproline stalled ribosomes.</text>
</comment>
<protein>
    <recommendedName>
        <fullName evidence="5">Protein-arginine rhamnosyltransferase</fullName>
    </recommendedName>
    <alternativeName>
        <fullName evidence="6">EF-P arginine rhamnosyltransferase</fullName>
    </alternativeName>
</protein>
<keyword evidence="11" id="KW-1185">Reference proteome</keyword>
<comment type="similarity">
    <text evidence="4">Belongs to the glycosyltransferase 104 family.</text>
</comment>
<dbReference type="RefSeq" id="WP_132961675.1">
    <property type="nucleotide sequence ID" value="NZ_SMAH01000002.1"/>
</dbReference>
<comment type="caution">
    <text evidence="8">The sequence shown here is derived from an EMBL/GenBank/DDBJ whole genome shotgun (WGS) entry which is preliminary data.</text>
</comment>
<evidence type="ECO:0000256" key="6">
    <source>
        <dbReference type="ARBA" id="ARBA00030025"/>
    </source>
</evidence>
<evidence type="ECO:0000313" key="8">
    <source>
        <dbReference type="EMBL" id="TCS99542.1"/>
    </source>
</evidence>
<evidence type="ECO:0000256" key="4">
    <source>
        <dbReference type="ARBA" id="ARBA00024346"/>
    </source>
</evidence>
<evidence type="ECO:0000313" key="9">
    <source>
        <dbReference type="EMBL" id="TSE18620.1"/>
    </source>
</evidence>
<dbReference type="EMBL" id="SMAH01000002">
    <property type="protein sequence ID" value="TCS99542.1"/>
    <property type="molecule type" value="Genomic_DNA"/>
</dbReference>
<keyword evidence="1" id="KW-0328">Glycosyltransferase</keyword>
<dbReference type="EMBL" id="VJNC01000023">
    <property type="protein sequence ID" value="TSE18620.1"/>
    <property type="molecule type" value="Genomic_DNA"/>
</dbReference>
<dbReference type="AlphaFoldDB" id="A0A4R3LHI3"/>
<dbReference type="Pfam" id="PF10093">
    <property type="entry name" value="EarP"/>
    <property type="match status" value="1"/>
</dbReference>
<keyword evidence="2" id="KW-0808">Transferase</keyword>
<evidence type="ECO:0000256" key="3">
    <source>
        <dbReference type="ARBA" id="ARBA00024303"/>
    </source>
</evidence>
<dbReference type="GO" id="GO:0106361">
    <property type="term" value="F:protein-arginine rhamnosyltransferase activity"/>
    <property type="evidence" value="ECO:0007669"/>
    <property type="project" value="InterPro"/>
</dbReference>
<evidence type="ECO:0000313" key="10">
    <source>
        <dbReference type="Proteomes" id="UP000295536"/>
    </source>
</evidence>
<dbReference type="NCBIfam" id="TIGR03837">
    <property type="entry name" value="efp_Arg_rhamno"/>
    <property type="match status" value="1"/>
</dbReference>
<evidence type="ECO:0000256" key="5">
    <source>
        <dbReference type="ARBA" id="ARBA00024416"/>
    </source>
</evidence>
<dbReference type="Proteomes" id="UP000295536">
    <property type="component" value="Unassembled WGS sequence"/>
</dbReference>
<name>A0A4R3LHI3_9BURK</name>